<keyword evidence="3" id="KW-1185">Reference proteome</keyword>
<name>A0ABV0VK60_9TELE</name>
<dbReference type="EMBL" id="JAHRIQ010111973">
    <property type="protein sequence ID" value="MEQ2257643.1"/>
    <property type="molecule type" value="Genomic_DNA"/>
</dbReference>
<evidence type="ECO:0000256" key="1">
    <source>
        <dbReference type="SAM" id="MobiDB-lite"/>
    </source>
</evidence>
<gene>
    <name evidence="2" type="ORF">ILYODFUR_036804</name>
</gene>
<proteinExistence type="predicted"/>
<sequence>MNQVNTVNMFRDCMFRVYHRRMPKQTKPLTRPKVRRKKYYYHVEGRQKLGDKWEPQPYIVVKKQPDIPVYVVWPENSDTERVVHQNLLTQCMFLPVEQGEVATAGEIEADTAEEEIMEDTEDMTRQACGVMQGMEDLEPDELEENVEEIAGETTNKQVERPGVEGVHMPDRKSEGRTEHVTDGGITSAPGPSALRRNLPRNWHPPRRFSCES</sequence>
<evidence type="ECO:0000313" key="2">
    <source>
        <dbReference type="EMBL" id="MEQ2257643.1"/>
    </source>
</evidence>
<comment type="caution">
    <text evidence="2">The sequence shown here is derived from an EMBL/GenBank/DDBJ whole genome shotgun (WGS) entry which is preliminary data.</text>
</comment>
<accession>A0ABV0VK60</accession>
<evidence type="ECO:0000313" key="3">
    <source>
        <dbReference type="Proteomes" id="UP001482620"/>
    </source>
</evidence>
<organism evidence="2 3">
    <name type="scientific">Ilyodon furcidens</name>
    <name type="common">goldbreast splitfin</name>
    <dbReference type="NCBI Taxonomy" id="33524"/>
    <lineage>
        <taxon>Eukaryota</taxon>
        <taxon>Metazoa</taxon>
        <taxon>Chordata</taxon>
        <taxon>Craniata</taxon>
        <taxon>Vertebrata</taxon>
        <taxon>Euteleostomi</taxon>
        <taxon>Actinopterygii</taxon>
        <taxon>Neopterygii</taxon>
        <taxon>Teleostei</taxon>
        <taxon>Neoteleostei</taxon>
        <taxon>Acanthomorphata</taxon>
        <taxon>Ovalentaria</taxon>
        <taxon>Atherinomorphae</taxon>
        <taxon>Cyprinodontiformes</taxon>
        <taxon>Goodeidae</taxon>
        <taxon>Ilyodon</taxon>
    </lineage>
</organism>
<feature type="compositionally biased region" description="Basic and acidic residues" evidence="1">
    <location>
        <begin position="157"/>
        <end position="181"/>
    </location>
</feature>
<reference evidence="2 3" key="1">
    <citation type="submission" date="2021-06" db="EMBL/GenBank/DDBJ databases">
        <authorList>
            <person name="Palmer J.M."/>
        </authorList>
    </citation>
    <scope>NUCLEOTIDE SEQUENCE [LARGE SCALE GENOMIC DNA]</scope>
    <source>
        <strain evidence="3">if_2019</strain>
        <tissue evidence="2">Muscle</tissue>
    </source>
</reference>
<protein>
    <submittedName>
        <fullName evidence="2">Uncharacterized protein</fullName>
    </submittedName>
</protein>
<dbReference type="Proteomes" id="UP001482620">
    <property type="component" value="Unassembled WGS sequence"/>
</dbReference>
<feature type="region of interest" description="Disordered" evidence="1">
    <location>
        <begin position="150"/>
        <end position="212"/>
    </location>
</feature>